<protein>
    <submittedName>
        <fullName evidence="2">Alpha/beta family hydrolase</fullName>
    </submittedName>
</protein>
<name>A0ABW1JGG4_9ACTN</name>
<accession>A0ABW1JGG4</accession>
<dbReference type="GO" id="GO:0016787">
    <property type="term" value="F:hydrolase activity"/>
    <property type="evidence" value="ECO:0007669"/>
    <property type="project" value="UniProtKB-KW"/>
</dbReference>
<dbReference type="SUPFAM" id="SSF53474">
    <property type="entry name" value="alpha/beta-Hydrolases"/>
    <property type="match status" value="1"/>
</dbReference>
<dbReference type="InterPro" id="IPR046879">
    <property type="entry name" value="KANL3/Tex30_Abhydrolase"/>
</dbReference>
<evidence type="ECO:0000259" key="1">
    <source>
        <dbReference type="Pfam" id="PF20408"/>
    </source>
</evidence>
<organism evidence="2 3">
    <name type="scientific">Angustibacter luteus</name>
    <dbReference type="NCBI Taxonomy" id="658456"/>
    <lineage>
        <taxon>Bacteria</taxon>
        <taxon>Bacillati</taxon>
        <taxon>Actinomycetota</taxon>
        <taxon>Actinomycetes</taxon>
        <taxon>Kineosporiales</taxon>
        <taxon>Kineosporiaceae</taxon>
    </lineage>
</organism>
<dbReference type="PANTHER" id="PTHR13136:SF11">
    <property type="entry name" value="TESTIS-EXPRESSED PROTEIN 30"/>
    <property type="match status" value="1"/>
</dbReference>
<comment type="caution">
    <text evidence="2">The sequence shown here is derived from an EMBL/GenBank/DDBJ whole genome shotgun (WGS) entry which is preliminary data.</text>
</comment>
<keyword evidence="2" id="KW-0378">Hydrolase</keyword>
<keyword evidence="3" id="KW-1185">Reference proteome</keyword>
<dbReference type="InterPro" id="IPR026555">
    <property type="entry name" value="NSL3/Tex30"/>
</dbReference>
<dbReference type="Gene3D" id="3.40.50.1820">
    <property type="entry name" value="alpha/beta hydrolase"/>
    <property type="match status" value="1"/>
</dbReference>
<gene>
    <name evidence="2" type="ORF">ACFQDO_15090</name>
</gene>
<dbReference type="Proteomes" id="UP001596189">
    <property type="component" value="Unassembled WGS sequence"/>
</dbReference>
<dbReference type="RefSeq" id="WP_345714839.1">
    <property type="nucleotide sequence ID" value="NZ_BAABFP010000002.1"/>
</dbReference>
<dbReference type="Pfam" id="PF20408">
    <property type="entry name" value="Abhydrolase_11"/>
    <property type="match status" value="1"/>
</dbReference>
<dbReference type="EMBL" id="JBHSRD010000004">
    <property type="protein sequence ID" value="MFC6008462.1"/>
    <property type="molecule type" value="Genomic_DNA"/>
</dbReference>
<dbReference type="InterPro" id="IPR029058">
    <property type="entry name" value="AB_hydrolase_fold"/>
</dbReference>
<sequence>MAAAARPPAPQVRDVETPVGPARVHVRRPVRAVGTLVLGHGAGGGFGAKDLTAAARAAVDDGWAVALVEQPWLVAGKRVAAPPPRLDEAWLPAVRELRSGRGALPGPLVVGGRSAGARVACRTATALAADAVLALAFPLHPPGKPERSRADELALVGGLPLLVVQGRRDPFGGPQDVEPVLPSSGRVVAVAGDHGLSGDLPAVVAAVRELLAQLTE</sequence>
<dbReference type="PANTHER" id="PTHR13136">
    <property type="entry name" value="TESTIS DEVELOPMENT PROTEIN PRTD"/>
    <property type="match status" value="1"/>
</dbReference>
<evidence type="ECO:0000313" key="2">
    <source>
        <dbReference type="EMBL" id="MFC6008462.1"/>
    </source>
</evidence>
<feature type="domain" description="KANL3/Tex30 alpha/beta hydrolase-like" evidence="1">
    <location>
        <begin position="35"/>
        <end position="196"/>
    </location>
</feature>
<proteinExistence type="predicted"/>
<reference evidence="3" key="1">
    <citation type="journal article" date="2019" name="Int. J. Syst. Evol. Microbiol.">
        <title>The Global Catalogue of Microorganisms (GCM) 10K type strain sequencing project: providing services to taxonomists for standard genome sequencing and annotation.</title>
        <authorList>
            <consortium name="The Broad Institute Genomics Platform"/>
            <consortium name="The Broad Institute Genome Sequencing Center for Infectious Disease"/>
            <person name="Wu L."/>
            <person name="Ma J."/>
        </authorList>
    </citation>
    <scope>NUCLEOTIDE SEQUENCE [LARGE SCALE GENOMIC DNA]</scope>
    <source>
        <strain evidence="3">KACC 14249</strain>
    </source>
</reference>
<evidence type="ECO:0000313" key="3">
    <source>
        <dbReference type="Proteomes" id="UP001596189"/>
    </source>
</evidence>